<sequence>MTITCTANGYQAILKGLDDVEKVKSITPEKGIITDILIEEATEISSEDPIKQLERRLRGISDKKKRVTFLFNPIYRTHWIYKRYFSGKWNDDDTLYQDDDLLILKTTYRDNRFLEEEDRVVLESEKNTYWYDVYTLGKWGILGDLIFTDWEVSDMQGQYFDYFYNGMDFGYSNDPTAAVRSAVKEKTLYITDEMIYECRLFNDKIAERLKVYLGKDMIRCDSAAPKDIAEIRSYGINAVPALKGPGSLNYGIQYLQQHHIMIDRSCQNVINEFQLYQWDKDKDGNTINKPIDKFNHAIDALRYAHEPRMAPKRAKPMTKEEMGFF</sequence>
<dbReference type="EMBL" id="MT142902">
    <property type="protein sequence ID" value="QJA90283.1"/>
    <property type="molecule type" value="Genomic_DNA"/>
</dbReference>
<gene>
    <name evidence="3" type="ORF">MM415B02408_0015</name>
</gene>
<evidence type="ECO:0000259" key="1">
    <source>
        <dbReference type="Pfam" id="PF04466"/>
    </source>
</evidence>
<reference evidence="3" key="1">
    <citation type="submission" date="2020-03" db="EMBL/GenBank/DDBJ databases">
        <title>The deep terrestrial virosphere.</title>
        <authorList>
            <person name="Holmfeldt K."/>
            <person name="Nilsson E."/>
            <person name="Simone D."/>
            <person name="Lopez-Fernandez M."/>
            <person name="Wu X."/>
            <person name="de Brujin I."/>
            <person name="Lundin D."/>
            <person name="Andersson A."/>
            <person name="Bertilsson S."/>
            <person name="Dopson M."/>
        </authorList>
    </citation>
    <scope>NUCLEOTIDE SEQUENCE</scope>
    <source>
        <strain evidence="3">MM415B02408</strain>
    </source>
</reference>
<dbReference type="InterPro" id="IPR052380">
    <property type="entry name" value="Viral_DNA_packaging_terminase"/>
</dbReference>
<feature type="domain" description="Phage terminase large subunit N-terminal" evidence="1">
    <location>
        <begin position="3"/>
        <end position="128"/>
    </location>
</feature>
<name>A0A6M3L7D0_9ZZZZ</name>
<dbReference type="Pfam" id="PF04466">
    <property type="entry name" value="Terminase_3"/>
    <property type="match status" value="1"/>
</dbReference>
<accession>A0A6M3L7D0</accession>
<dbReference type="Pfam" id="PF17288">
    <property type="entry name" value="Terminase_3C"/>
    <property type="match status" value="1"/>
</dbReference>
<dbReference type="PANTHER" id="PTHR39184:SF1">
    <property type="entry name" value="PBSX PHAGE TERMINASE LARGE SUBUNIT"/>
    <property type="match status" value="1"/>
</dbReference>
<evidence type="ECO:0000259" key="2">
    <source>
        <dbReference type="Pfam" id="PF17288"/>
    </source>
</evidence>
<protein>
    <submittedName>
        <fullName evidence="3">Putative terminase</fullName>
    </submittedName>
</protein>
<dbReference type="Gene3D" id="3.30.420.280">
    <property type="match status" value="1"/>
</dbReference>
<organism evidence="3">
    <name type="scientific">viral metagenome</name>
    <dbReference type="NCBI Taxonomy" id="1070528"/>
    <lineage>
        <taxon>unclassified sequences</taxon>
        <taxon>metagenomes</taxon>
        <taxon>organismal metagenomes</taxon>
    </lineage>
</organism>
<dbReference type="InterPro" id="IPR035412">
    <property type="entry name" value="Terminase_L_N"/>
</dbReference>
<proteinExistence type="predicted"/>
<dbReference type="InterPro" id="IPR006437">
    <property type="entry name" value="Phage_terminase_lsu"/>
</dbReference>
<dbReference type="InterPro" id="IPR035413">
    <property type="entry name" value="Terminase_L_C"/>
</dbReference>
<dbReference type="Gene3D" id="3.40.50.300">
    <property type="entry name" value="P-loop containing nucleotide triphosphate hydrolases"/>
    <property type="match status" value="1"/>
</dbReference>
<dbReference type="InterPro" id="IPR027417">
    <property type="entry name" value="P-loop_NTPase"/>
</dbReference>
<evidence type="ECO:0000313" key="3">
    <source>
        <dbReference type="EMBL" id="QJA90283.1"/>
    </source>
</evidence>
<dbReference type="AlphaFoldDB" id="A0A6M3L7D0"/>
<feature type="domain" description="Phage terminase large subunit C-terminal" evidence="2">
    <location>
        <begin position="168"/>
        <end position="304"/>
    </location>
</feature>
<dbReference type="NCBIfam" id="TIGR01547">
    <property type="entry name" value="phage_term_2"/>
    <property type="match status" value="1"/>
</dbReference>
<dbReference type="PANTHER" id="PTHR39184">
    <property type="match status" value="1"/>
</dbReference>